<keyword evidence="1" id="KW-0805">Transcription regulation</keyword>
<accession>A0ABW1GBR3</accession>
<evidence type="ECO:0000313" key="7">
    <source>
        <dbReference type="EMBL" id="MFC5911320.1"/>
    </source>
</evidence>
<dbReference type="EMBL" id="JBHSQJ010000154">
    <property type="protein sequence ID" value="MFC5911320.1"/>
    <property type="molecule type" value="Genomic_DNA"/>
</dbReference>
<keyword evidence="3" id="KW-0804">Transcription</keyword>
<evidence type="ECO:0000259" key="6">
    <source>
        <dbReference type="PROSITE" id="PS50977"/>
    </source>
</evidence>
<feature type="compositionally biased region" description="Basic and acidic residues" evidence="5">
    <location>
        <begin position="10"/>
        <end position="21"/>
    </location>
</feature>
<gene>
    <name evidence="7" type="ORF">ACFP3V_29460</name>
</gene>
<keyword evidence="8" id="KW-1185">Reference proteome</keyword>
<name>A0ABW1GBR3_9ACTN</name>
<evidence type="ECO:0000256" key="4">
    <source>
        <dbReference type="PROSITE-ProRule" id="PRU00335"/>
    </source>
</evidence>
<evidence type="ECO:0000256" key="5">
    <source>
        <dbReference type="SAM" id="MobiDB-lite"/>
    </source>
</evidence>
<dbReference type="InterPro" id="IPR050109">
    <property type="entry name" value="HTH-type_TetR-like_transc_reg"/>
</dbReference>
<evidence type="ECO:0000256" key="1">
    <source>
        <dbReference type="ARBA" id="ARBA00023015"/>
    </source>
</evidence>
<feature type="region of interest" description="Disordered" evidence="5">
    <location>
        <begin position="1"/>
        <end position="21"/>
    </location>
</feature>
<dbReference type="Gene3D" id="1.10.357.10">
    <property type="entry name" value="Tetracycline Repressor, domain 2"/>
    <property type="match status" value="1"/>
</dbReference>
<dbReference type="Pfam" id="PF00440">
    <property type="entry name" value="TetR_N"/>
    <property type="match status" value="1"/>
</dbReference>
<evidence type="ECO:0000256" key="3">
    <source>
        <dbReference type="ARBA" id="ARBA00023163"/>
    </source>
</evidence>
<dbReference type="SUPFAM" id="SSF46689">
    <property type="entry name" value="Homeodomain-like"/>
    <property type="match status" value="1"/>
</dbReference>
<dbReference type="RefSeq" id="WP_380590072.1">
    <property type="nucleotide sequence ID" value="NZ_JBHSQJ010000154.1"/>
</dbReference>
<feature type="domain" description="HTH tetR-type" evidence="6">
    <location>
        <begin position="22"/>
        <end position="81"/>
    </location>
</feature>
<dbReference type="Proteomes" id="UP001596174">
    <property type="component" value="Unassembled WGS sequence"/>
</dbReference>
<dbReference type="InterPro" id="IPR036271">
    <property type="entry name" value="Tet_transcr_reg_TetR-rel_C_sf"/>
</dbReference>
<dbReference type="InterPro" id="IPR054129">
    <property type="entry name" value="DesT_TetR_C"/>
</dbReference>
<dbReference type="PROSITE" id="PS50977">
    <property type="entry name" value="HTH_TETR_2"/>
    <property type="match status" value="1"/>
</dbReference>
<dbReference type="Pfam" id="PF21943">
    <property type="entry name" value="TetR_C_46"/>
    <property type="match status" value="1"/>
</dbReference>
<dbReference type="PANTHER" id="PTHR30055">
    <property type="entry name" value="HTH-TYPE TRANSCRIPTIONAL REGULATOR RUTR"/>
    <property type="match status" value="1"/>
</dbReference>
<evidence type="ECO:0000313" key="8">
    <source>
        <dbReference type="Proteomes" id="UP001596174"/>
    </source>
</evidence>
<comment type="caution">
    <text evidence="7">The sequence shown here is derived from an EMBL/GenBank/DDBJ whole genome shotgun (WGS) entry which is preliminary data.</text>
</comment>
<feature type="DNA-binding region" description="H-T-H motif" evidence="4">
    <location>
        <begin position="44"/>
        <end position="63"/>
    </location>
</feature>
<evidence type="ECO:0000256" key="2">
    <source>
        <dbReference type="ARBA" id="ARBA00023125"/>
    </source>
</evidence>
<dbReference type="InterPro" id="IPR009057">
    <property type="entry name" value="Homeodomain-like_sf"/>
</dbReference>
<protein>
    <submittedName>
        <fullName evidence="7">TetR/AcrR family transcriptional regulator</fullName>
    </submittedName>
</protein>
<sequence length="230" mass="25409">MPLTDPEPQVDGRKARWAGQHERRRAEFVDAALAAIALHGPEVSTQQIADQAGVARTRLYKHFADAGDLQRAVARRAAEQVTEALTPVWNPEGTPMQMVTAAVEGYLGWLRDNAHLYRYLSRHSLSEAADGADAATDIRTAVGVRLHRIFADVVAAVDGDTRPTQPLAFGIVGFVDTASIRWLDHPEGLSFEQLVRQLARWIWCMLDDSLRQAGFVLDPDRPLDLGHLST</sequence>
<dbReference type="InterPro" id="IPR001647">
    <property type="entry name" value="HTH_TetR"/>
</dbReference>
<proteinExistence type="predicted"/>
<reference evidence="8" key="1">
    <citation type="journal article" date="2019" name="Int. J. Syst. Evol. Microbiol.">
        <title>The Global Catalogue of Microorganisms (GCM) 10K type strain sequencing project: providing services to taxonomists for standard genome sequencing and annotation.</title>
        <authorList>
            <consortium name="The Broad Institute Genomics Platform"/>
            <consortium name="The Broad Institute Genome Sequencing Center for Infectious Disease"/>
            <person name="Wu L."/>
            <person name="Ma J."/>
        </authorList>
    </citation>
    <scope>NUCLEOTIDE SEQUENCE [LARGE SCALE GENOMIC DNA]</scope>
    <source>
        <strain evidence="8">JCM 4816</strain>
    </source>
</reference>
<dbReference type="SUPFAM" id="SSF48498">
    <property type="entry name" value="Tetracyclin repressor-like, C-terminal domain"/>
    <property type="match status" value="1"/>
</dbReference>
<organism evidence="7 8">
    <name type="scientific">Streptacidiphilus monticola</name>
    <dbReference type="NCBI Taxonomy" id="2161674"/>
    <lineage>
        <taxon>Bacteria</taxon>
        <taxon>Bacillati</taxon>
        <taxon>Actinomycetota</taxon>
        <taxon>Actinomycetes</taxon>
        <taxon>Kitasatosporales</taxon>
        <taxon>Streptomycetaceae</taxon>
        <taxon>Streptacidiphilus</taxon>
    </lineage>
</organism>
<keyword evidence="2 4" id="KW-0238">DNA-binding</keyword>
<dbReference type="PANTHER" id="PTHR30055:SF160">
    <property type="entry name" value="TRANSCRIPTIONAL REGULATORY PROTEIN (PROBABLY ASNC-FAMILY)-RELATED"/>
    <property type="match status" value="1"/>
</dbReference>